<reference evidence="2 3" key="1">
    <citation type="submission" date="2016-11" db="EMBL/GenBank/DDBJ databases">
        <title>Draft Genome Sequences of Nine Cyanobacterial Strains from Diverse Habitats.</title>
        <authorList>
            <person name="Zhu T."/>
            <person name="Hou S."/>
            <person name="Lu X."/>
            <person name="Hess W.R."/>
        </authorList>
    </citation>
    <scope>NUCLEOTIDE SEQUENCE [LARGE SCALE GENOMIC DNA]</scope>
    <source>
        <strain evidence="2 3">NIES-592</strain>
    </source>
</reference>
<dbReference type="AlphaFoldDB" id="A0A1U7H242"/>
<keyword evidence="1 2" id="KW-0808">Transferase</keyword>
<dbReference type="RefSeq" id="WP_073555555.1">
    <property type="nucleotide sequence ID" value="NZ_MRCA01000003.1"/>
</dbReference>
<dbReference type="Gene3D" id="3.40.50.300">
    <property type="entry name" value="P-loop containing nucleotide triphosphate hydrolases"/>
    <property type="match status" value="1"/>
</dbReference>
<dbReference type="InterPro" id="IPR027417">
    <property type="entry name" value="P-loop_NTPase"/>
</dbReference>
<evidence type="ECO:0000313" key="2">
    <source>
        <dbReference type="EMBL" id="OKH15008.1"/>
    </source>
</evidence>
<comment type="caution">
    <text evidence="2">The sequence shown here is derived from an EMBL/GenBank/DDBJ whole genome shotgun (WGS) entry which is preliminary data.</text>
</comment>
<dbReference type="OrthoDB" id="9815894at2"/>
<dbReference type="Pfam" id="PF13469">
    <property type="entry name" value="Sulfotransfer_3"/>
    <property type="match status" value="1"/>
</dbReference>
<accession>A0A1U7H242</accession>
<dbReference type="GO" id="GO:0008476">
    <property type="term" value="F:protein-tyrosine sulfotransferase activity"/>
    <property type="evidence" value="ECO:0007669"/>
    <property type="project" value="InterPro"/>
</dbReference>
<dbReference type="PANTHER" id="PTHR12788:SF10">
    <property type="entry name" value="PROTEIN-TYROSINE SULFOTRANSFERASE"/>
    <property type="match status" value="1"/>
</dbReference>
<evidence type="ECO:0000313" key="3">
    <source>
        <dbReference type="Proteomes" id="UP000186391"/>
    </source>
</evidence>
<name>A0A1U7H242_9CYAN</name>
<proteinExistence type="predicted"/>
<keyword evidence="3" id="KW-1185">Reference proteome</keyword>
<protein>
    <submittedName>
        <fullName evidence="2">Sulfotransferase family protein</fullName>
    </submittedName>
</protein>
<dbReference type="EMBL" id="MRCA01000003">
    <property type="protein sequence ID" value="OKH15008.1"/>
    <property type="molecule type" value="Genomic_DNA"/>
</dbReference>
<dbReference type="Proteomes" id="UP000186391">
    <property type="component" value="Unassembled WGS sequence"/>
</dbReference>
<sequence length="301" mass="34552">MSVPPPLFILGSPRSFTSLICAMLGQHPEAYGMPELNLFITDTLEQLSERMKGMRQFQMHGLLRTVAQLYAGEQTIASVEMARRWILTRMNKTTGEVYVELCRKVAPLRIVDKSPAYSTKLEILNRMRENFPNAYYLHLIRHPRTQGKSIINIADGLMAILANSIDYSTDPPTVDPQISWYKMQCNILDFLSTIPHQRQMCLRGEEMLSNPRLYFEKICNWLNLSWDDSIYEIMLHPENSPYACLGPYGAQLGNDPNFLKSPGYRASTIKPSHLEGPLPWRPDNKGFMPEVIKMAREFGYE</sequence>
<gene>
    <name evidence="2" type="ORF">NIES592_09045</name>
</gene>
<organism evidence="2 3">
    <name type="scientific">Fischerella major NIES-592</name>
    <dbReference type="NCBI Taxonomy" id="210994"/>
    <lineage>
        <taxon>Bacteria</taxon>
        <taxon>Bacillati</taxon>
        <taxon>Cyanobacteriota</taxon>
        <taxon>Cyanophyceae</taxon>
        <taxon>Nostocales</taxon>
        <taxon>Hapalosiphonaceae</taxon>
        <taxon>Fischerella</taxon>
    </lineage>
</organism>
<dbReference type="SUPFAM" id="SSF52540">
    <property type="entry name" value="P-loop containing nucleoside triphosphate hydrolases"/>
    <property type="match status" value="1"/>
</dbReference>
<dbReference type="PANTHER" id="PTHR12788">
    <property type="entry name" value="PROTEIN-TYROSINE SULFOTRANSFERASE 2"/>
    <property type="match status" value="1"/>
</dbReference>
<evidence type="ECO:0000256" key="1">
    <source>
        <dbReference type="ARBA" id="ARBA00022679"/>
    </source>
</evidence>
<dbReference type="InterPro" id="IPR026634">
    <property type="entry name" value="TPST-like"/>
</dbReference>